<keyword evidence="3" id="KW-1185">Reference proteome</keyword>
<evidence type="ECO:0000259" key="1">
    <source>
        <dbReference type="Pfam" id="PF25559"/>
    </source>
</evidence>
<reference evidence="2 3" key="2">
    <citation type="journal article" date="2016" name="Science">
        <title>A bacterium that degrades and assimilates poly(ethylene terephthalate).</title>
        <authorList>
            <person name="Yoshida S."/>
            <person name="Hiraga K."/>
            <person name="Takehana T."/>
            <person name="Taniguchi I."/>
            <person name="Yamaji H."/>
            <person name="Maeda Y."/>
            <person name="Toyohara K."/>
            <person name="Miyamoto K."/>
            <person name="Kimura Y."/>
            <person name="Oda K."/>
        </authorList>
    </citation>
    <scope>NUCLEOTIDE SEQUENCE [LARGE SCALE GENOMIC DNA]</scope>
    <source>
        <strain evidence="3">NBRC 110686 / TISTR 2288 / 201-F6</strain>
    </source>
</reference>
<protein>
    <recommendedName>
        <fullName evidence="1">DUF7931 domain-containing protein</fullName>
    </recommendedName>
</protein>
<comment type="caution">
    <text evidence="2">The sequence shown here is derived from an EMBL/GenBank/DDBJ whole genome shotgun (WGS) entry which is preliminary data.</text>
</comment>
<dbReference type="Proteomes" id="UP000037660">
    <property type="component" value="Unassembled WGS sequence"/>
</dbReference>
<name>A0A0K8P4G5_PISS1</name>
<dbReference type="Pfam" id="PF25559">
    <property type="entry name" value="DUF7931"/>
    <property type="match status" value="1"/>
</dbReference>
<evidence type="ECO:0000313" key="2">
    <source>
        <dbReference type="EMBL" id="GAP37542.1"/>
    </source>
</evidence>
<sequence>MESSPDDAGAADATRAFLGRADFQQAWRDALARVADQGCRELWFVDRDFSDWPLGDRATVDELTRWAMGHRRLVLLAAHYDAVQRQHPRWVSWRRQWSHVVQCRAADEADVEALPTMVLAPGVLALRVHDRVRFRGRLSFQRADGVRDRDDLDAFLQRSSESFPVTNLGL</sequence>
<reference evidence="3" key="1">
    <citation type="submission" date="2015-07" db="EMBL/GenBank/DDBJ databases">
        <title>Discovery of a poly(ethylene terephthalate assimilation.</title>
        <authorList>
            <person name="Yoshida S."/>
            <person name="Hiraga K."/>
            <person name="Takehana T."/>
            <person name="Taniguchi I."/>
            <person name="Yamaji H."/>
            <person name="Maeda Y."/>
            <person name="Toyohara K."/>
            <person name="Miyamoto K."/>
            <person name="Kimura Y."/>
            <person name="Oda K."/>
        </authorList>
    </citation>
    <scope>NUCLEOTIDE SEQUENCE [LARGE SCALE GENOMIC DNA]</scope>
    <source>
        <strain evidence="3">NBRC 110686 / TISTR 2288 / 201-F6</strain>
    </source>
</reference>
<organism evidence="2 3">
    <name type="scientific">Piscinibacter sakaiensis</name>
    <name type="common">Ideonella sakaiensis</name>
    <dbReference type="NCBI Taxonomy" id="1547922"/>
    <lineage>
        <taxon>Bacteria</taxon>
        <taxon>Pseudomonadati</taxon>
        <taxon>Pseudomonadota</taxon>
        <taxon>Betaproteobacteria</taxon>
        <taxon>Burkholderiales</taxon>
        <taxon>Sphaerotilaceae</taxon>
        <taxon>Piscinibacter</taxon>
    </lineage>
</organism>
<dbReference type="RefSeq" id="WP_054021475.1">
    <property type="nucleotide sequence ID" value="NZ_BBYR01000050.1"/>
</dbReference>
<evidence type="ECO:0000313" key="3">
    <source>
        <dbReference type="Proteomes" id="UP000037660"/>
    </source>
</evidence>
<dbReference type="STRING" id="1547922.ISF6_3487"/>
<gene>
    <name evidence="2" type="ORF">ISF6_3487</name>
</gene>
<dbReference type="EMBL" id="BBYR01000050">
    <property type="protein sequence ID" value="GAP37542.1"/>
    <property type="molecule type" value="Genomic_DNA"/>
</dbReference>
<dbReference type="InterPro" id="IPR057691">
    <property type="entry name" value="DUF7931"/>
</dbReference>
<dbReference type="AlphaFoldDB" id="A0A0K8P4G5"/>
<dbReference type="OrthoDB" id="8898236at2"/>
<accession>A0A0K8P4G5</accession>
<feature type="domain" description="DUF7931" evidence="1">
    <location>
        <begin position="25"/>
        <end position="150"/>
    </location>
</feature>
<proteinExistence type="predicted"/>